<organism evidence="1">
    <name type="scientific">Myoviridae sp. ctHIt1</name>
    <dbReference type="NCBI Taxonomy" id="2825076"/>
    <lineage>
        <taxon>Viruses</taxon>
        <taxon>Duplodnaviria</taxon>
        <taxon>Heunggongvirae</taxon>
        <taxon>Uroviricota</taxon>
        <taxon>Caudoviricetes</taxon>
    </lineage>
</organism>
<accession>A0A8S5V0Y4</accession>
<sequence>MRFFLACHHRNSTCGRLLGRFVKGKTTTASRGNALKTLSE</sequence>
<dbReference type="EMBL" id="BK016179">
    <property type="protein sequence ID" value="DAG00340.1"/>
    <property type="molecule type" value="Genomic_DNA"/>
</dbReference>
<protein>
    <submittedName>
        <fullName evidence="1">Uncharacterized protein</fullName>
    </submittedName>
</protein>
<name>A0A8S5V0Y4_9CAUD</name>
<proteinExistence type="predicted"/>
<evidence type="ECO:0000313" key="1">
    <source>
        <dbReference type="EMBL" id="DAG00340.1"/>
    </source>
</evidence>
<reference evidence="1" key="1">
    <citation type="journal article" date="2021" name="Proc. Natl. Acad. Sci. U.S.A.">
        <title>A Catalog of Tens of Thousands of Viruses from Human Metagenomes Reveals Hidden Associations with Chronic Diseases.</title>
        <authorList>
            <person name="Tisza M.J."/>
            <person name="Buck C.B."/>
        </authorList>
    </citation>
    <scope>NUCLEOTIDE SEQUENCE</scope>
    <source>
        <strain evidence="1">CtHIt1</strain>
    </source>
</reference>